<dbReference type="SUPFAM" id="SSF55729">
    <property type="entry name" value="Acyl-CoA N-acyltransferases (Nat)"/>
    <property type="match status" value="1"/>
</dbReference>
<evidence type="ECO:0000313" key="3">
    <source>
        <dbReference type="Proteomes" id="UP000195331"/>
    </source>
</evidence>
<dbReference type="AlphaFoldDB" id="A0A1Y0CB36"/>
<dbReference type="EMBL" id="CP020809">
    <property type="protein sequence ID" value="ART72449.1"/>
    <property type="molecule type" value="Genomic_DNA"/>
</dbReference>
<protein>
    <recommendedName>
        <fullName evidence="1">BioF2-like acetyltransferase domain-containing protein</fullName>
    </recommendedName>
</protein>
<dbReference type="Proteomes" id="UP000195331">
    <property type="component" value="Chromosome"/>
</dbReference>
<proteinExistence type="predicted"/>
<evidence type="ECO:0000313" key="2">
    <source>
        <dbReference type="EMBL" id="ART72449.1"/>
    </source>
</evidence>
<keyword evidence="3" id="KW-1185">Reference proteome</keyword>
<evidence type="ECO:0000259" key="1">
    <source>
        <dbReference type="Pfam" id="PF13480"/>
    </source>
</evidence>
<name>A0A1Y0CB36_9MYCO</name>
<reference evidence="2 3" key="1">
    <citation type="submission" date="2017-04" db="EMBL/GenBank/DDBJ databases">
        <title>Whole Genome Sequence of 1,4-Dioxane Degrading Bacterium Mycobacterium dioxanotrophicus PH-06.</title>
        <authorList>
            <person name="He Y."/>
        </authorList>
    </citation>
    <scope>NUCLEOTIDE SEQUENCE [LARGE SCALE GENOMIC DNA]</scope>
    <source>
        <strain evidence="2 3">PH-06</strain>
    </source>
</reference>
<dbReference type="InterPro" id="IPR016181">
    <property type="entry name" value="Acyl_CoA_acyltransferase"/>
</dbReference>
<dbReference type="KEGG" id="mdx:BTO20_31300"/>
<sequence>MHPSACKDHRCSVDQPRRFCPGSGASISTITGQRTRSIVKHRKQCWWCDAITGTRRITPLPKEDRRLRRPGPAVISVDPRTDPRWRVLAAGPKGSLFTSPPWMRAVCDTYGFTPQARITADADGHPTGGFAWVPVSDMCGDRLVSLPFSDRAEPLITDAAQWPYLALDAVGTDVPLKIRCLDASSPTCDPRFVRIDESAWHCTPLDAPLSEIRSSFRPATRRNIATAERRGVHVDASTGMAAVRTYHRLHVSLRKHKYRLLAQPVDFFERIWQEFSAHDGIVTFLAYVDGEPVAGAVYLVWNDVLYYKFGASLPATLPLRPNDAVTWSALQWAAERGFRVVDWGLSALDQQGLVAYKRKWASAERRIVTVCTQHIEGSGTPNRVLGELTDLLTEDSVPDHVTERAGALLYRYFA</sequence>
<dbReference type="InterPro" id="IPR038740">
    <property type="entry name" value="BioF2-like_GNAT_dom"/>
</dbReference>
<accession>A0A1Y0CB36</accession>
<dbReference type="Gene3D" id="3.40.630.30">
    <property type="match status" value="1"/>
</dbReference>
<feature type="domain" description="BioF2-like acetyltransferase" evidence="1">
    <location>
        <begin position="215"/>
        <end position="348"/>
    </location>
</feature>
<gene>
    <name evidence="2" type="ORF">BTO20_31300</name>
</gene>
<dbReference type="InterPro" id="IPR050644">
    <property type="entry name" value="PG_Glycine_Bridge_Synth"/>
</dbReference>
<dbReference type="PANTHER" id="PTHR36174:SF1">
    <property type="entry name" value="LIPID II:GLYCINE GLYCYLTRANSFERASE"/>
    <property type="match status" value="1"/>
</dbReference>
<organism evidence="2 3">
    <name type="scientific">Mycobacterium dioxanotrophicus</name>
    <dbReference type="NCBI Taxonomy" id="482462"/>
    <lineage>
        <taxon>Bacteria</taxon>
        <taxon>Bacillati</taxon>
        <taxon>Actinomycetota</taxon>
        <taxon>Actinomycetes</taxon>
        <taxon>Mycobacteriales</taxon>
        <taxon>Mycobacteriaceae</taxon>
        <taxon>Mycobacterium</taxon>
    </lineage>
</organism>
<dbReference type="PANTHER" id="PTHR36174">
    <property type="entry name" value="LIPID II:GLYCINE GLYCYLTRANSFERASE"/>
    <property type="match status" value="1"/>
</dbReference>
<dbReference type="Pfam" id="PF13480">
    <property type="entry name" value="Acetyltransf_6"/>
    <property type="match status" value="1"/>
</dbReference>